<evidence type="ECO:0000256" key="1">
    <source>
        <dbReference type="SAM" id="MobiDB-lite"/>
    </source>
</evidence>
<feature type="region of interest" description="Disordered" evidence="1">
    <location>
        <begin position="39"/>
        <end position="64"/>
    </location>
</feature>
<gene>
    <name evidence="4" type="ORF">LOTGIDRAFT_208417</name>
</gene>
<dbReference type="Proteomes" id="UP000030746">
    <property type="component" value="Unassembled WGS sequence"/>
</dbReference>
<dbReference type="SUPFAM" id="SSF82153">
    <property type="entry name" value="FAS1 domain"/>
    <property type="match status" value="4"/>
</dbReference>
<feature type="domain" description="FAS1" evidence="3">
    <location>
        <begin position="198"/>
        <end position="350"/>
    </location>
</feature>
<reference evidence="4 5" key="1">
    <citation type="journal article" date="2013" name="Nature">
        <title>Insights into bilaterian evolution from three spiralian genomes.</title>
        <authorList>
            <person name="Simakov O."/>
            <person name="Marletaz F."/>
            <person name="Cho S.J."/>
            <person name="Edsinger-Gonzales E."/>
            <person name="Havlak P."/>
            <person name="Hellsten U."/>
            <person name="Kuo D.H."/>
            <person name="Larsson T."/>
            <person name="Lv J."/>
            <person name="Arendt D."/>
            <person name="Savage R."/>
            <person name="Osoegawa K."/>
            <person name="de Jong P."/>
            <person name="Grimwood J."/>
            <person name="Chapman J.A."/>
            <person name="Shapiro H."/>
            <person name="Aerts A."/>
            <person name="Otillar R.P."/>
            <person name="Terry A.Y."/>
            <person name="Boore J.L."/>
            <person name="Grigoriev I.V."/>
            <person name="Lindberg D.R."/>
            <person name="Seaver E.C."/>
            <person name="Weisblat D.A."/>
            <person name="Putnam N.H."/>
            <person name="Rokhsar D.S."/>
        </authorList>
    </citation>
    <scope>NUCLEOTIDE SEQUENCE [LARGE SCALE GENOMIC DNA]</scope>
</reference>
<evidence type="ECO:0000259" key="3">
    <source>
        <dbReference type="PROSITE" id="PS50213"/>
    </source>
</evidence>
<dbReference type="GO" id="GO:0031012">
    <property type="term" value="C:extracellular matrix"/>
    <property type="evidence" value="ECO:0007669"/>
    <property type="project" value="TreeGrafter"/>
</dbReference>
<keyword evidence="2" id="KW-0732">Signal</keyword>
<dbReference type="EMBL" id="KB199650">
    <property type="protein sequence ID" value="ESP05386.1"/>
    <property type="molecule type" value="Genomic_DNA"/>
</dbReference>
<dbReference type="PROSITE" id="PS50213">
    <property type="entry name" value="FAS1"/>
    <property type="match status" value="4"/>
</dbReference>
<dbReference type="PANTHER" id="PTHR10900">
    <property type="entry name" value="PERIOSTIN-RELATED"/>
    <property type="match status" value="1"/>
</dbReference>
<organism evidence="4 5">
    <name type="scientific">Lottia gigantea</name>
    <name type="common">Giant owl limpet</name>
    <dbReference type="NCBI Taxonomy" id="225164"/>
    <lineage>
        <taxon>Eukaryota</taxon>
        <taxon>Metazoa</taxon>
        <taxon>Spiralia</taxon>
        <taxon>Lophotrochozoa</taxon>
        <taxon>Mollusca</taxon>
        <taxon>Gastropoda</taxon>
        <taxon>Patellogastropoda</taxon>
        <taxon>Lottioidea</taxon>
        <taxon>Lottiidae</taxon>
        <taxon>Lottia</taxon>
    </lineage>
</organism>
<dbReference type="FunFam" id="2.30.180.10:FF:000032">
    <property type="entry name" value="Fasciclin domain-containing protein, putative"/>
    <property type="match status" value="2"/>
</dbReference>
<dbReference type="GeneID" id="20246063"/>
<dbReference type="InterPro" id="IPR000782">
    <property type="entry name" value="FAS1_domain"/>
</dbReference>
<evidence type="ECO:0000313" key="4">
    <source>
        <dbReference type="EMBL" id="ESP05386.1"/>
    </source>
</evidence>
<dbReference type="PANTHER" id="PTHR10900:SF77">
    <property type="entry name" value="FI19380P1"/>
    <property type="match status" value="1"/>
</dbReference>
<dbReference type="SMART" id="SM00554">
    <property type="entry name" value="FAS1"/>
    <property type="match status" value="4"/>
</dbReference>
<evidence type="ECO:0000256" key="2">
    <source>
        <dbReference type="SAM" id="SignalP"/>
    </source>
</evidence>
<proteinExistence type="predicted"/>
<sequence length="783" mass="89157">MSRNLWIFLLILLSIIVIASSRRSRGRWYRGRSGRRSLADRLRDRGTKPSNHRPRQRHGWGRWGSGWGAGQDHRTRVEEELDDLFRRIKDRRYGFNFEDKFWLDFGWNSRNEPKPWWEGPNVCKDEKESIENTSISDTGPISRHFSFKNQVCDQSETSYKCTTKTGIFMKQKTVTEVYECCPGFTRKDEMFGCPTEFKLDGLVKTARNLGLTEFLRATESVSLTDDLEKGNFTVFAPVNKAFEDEKNILPELETILPKDMPSVVMVSKPLTDLVIADMSNVLLGHLVYDTLKTSGLNDEQLIETASPFDSLLRVNFFSRPEKLITVNCARILSADNQATNGIIHTVDRIIKPVTDSIVDIISQNPNLSYLKTALARADLVKALRGTGQYTLFAPTDAAFEKLEPSIRDRLIKGEKSCLEKVLKNHLLTSVICSTVIQGTVTTTNLLNKYLNLTRTEDDKLFVEGSQMVGRDIMATNGVIHVIEDVLVPDQALGLIDVAEKNNLTKFVELLKETGMFKGITKMENLTLFIPSNNAFEKLEEKVSLEELKKDKKKVEDIVMYHVVPEVVTCSRLHNNYKLSTENERNIRMNRYSTFPFRHHSIQTAQCAPIIKENVPACNGVINIVNEVLLPPVGNVVDNLASKKKFSTLVRLMKKSGLADMLQEEGPFTMFAPTNEAFDDLYEEDLEKIEDNPEVLKKVLQNHIVQEFVCCASISMVRSWFDVASVRTLSGVRFPVKERHGTIQFNHAVVTECDNTATNGVVHAIDKVTLSPERPFWKRDFYHW</sequence>
<dbReference type="InterPro" id="IPR050904">
    <property type="entry name" value="Adhesion/Biosynth-related"/>
</dbReference>
<dbReference type="Gene3D" id="2.30.180.10">
    <property type="entry name" value="FAS1 domain"/>
    <property type="match status" value="4"/>
</dbReference>
<dbReference type="GO" id="GO:0007155">
    <property type="term" value="P:cell adhesion"/>
    <property type="evidence" value="ECO:0007669"/>
    <property type="project" value="TreeGrafter"/>
</dbReference>
<dbReference type="GO" id="GO:0050839">
    <property type="term" value="F:cell adhesion molecule binding"/>
    <property type="evidence" value="ECO:0007669"/>
    <property type="project" value="TreeGrafter"/>
</dbReference>
<evidence type="ECO:0000313" key="5">
    <source>
        <dbReference type="Proteomes" id="UP000030746"/>
    </source>
</evidence>
<feature type="compositionally biased region" description="Basic residues" evidence="1">
    <location>
        <begin position="50"/>
        <end position="60"/>
    </location>
</feature>
<feature type="domain" description="FAS1" evidence="3">
    <location>
        <begin position="632"/>
        <end position="768"/>
    </location>
</feature>
<keyword evidence="5" id="KW-1185">Reference proteome</keyword>
<feature type="domain" description="FAS1" evidence="3">
    <location>
        <begin position="490"/>
        <end position="628"/>
    </location>
</feature>
<accession>V4BCJ9</accession>
<dbReference type="RefSeq" id="XP_009043931.1">
    <property type="nucleotide sequence ID" value="XM_009045683.1"/>
</dbReference>
<dbReference type="GO" id="GO:0030198">
    <property type="term" value="P:extracellular matrix organization"/>
    <property type="evidence" value="ECO:0007669"/>
    <property type="project" value="TreeGrafter"/>
</dbReference>
<dbReference type="InterPro" id="IPR036378">
    <property type="entry name" value="FAS1_dom_sf"/>
</dbReference>
<feature type="signal peptide" evidence="2">
    <location>
        <begin position="1"/>
        <end position="21"/>
    </location>
</feature>
<dbReference type="GO" id="GO:0005615">
    <property type="term" value="C:extracellular space"/>
    <property type="evidence" value="ECO:0007669"/>
    <property type="project" value="TreeGrafter"/>
</dbReference>
<dbReference type="OMA" id="IRINEFY"/>
<feature type="chain" id="PRO_5004716883" description="FAS1 domain-containing protein" evidence="2">
    <location>
        <begin position="22"/>
        <end position="783"/>
    </location>
</feature>
<dbReference type="AlphaFoldDB" id="V4BCJ9"/>
<dbReference type="Pfam" id="PF02469">
    <property type="entry name" value="Fasciclin"/>
    <property type="match status" value="4"/>
</dbReference>
<dbReference type="HOGENOM" id="CLU_017611_2_0_1"/>
<dbReference type="OrthoDB" id="286301at2759"/>
<feature type="domain" description="FAS1" evidence="3">
    <location>
        <begin position="354"/>
        <end position="486"/>
    </location>
</feature>
<dbReference type="KEGG" id="lgi:LOTGIDRAFT_208417"/>
<protein>
    <recommendedName>
        <fullName evidence="3">FAS1 domain-containing protein</fullName>
    </recommendedName>
</protein>
<name>V4BCJ9_LOTGI</name>
<dbReference type="CTD" id="20246063"/>